<dbReference type="PANTHER" id="PTHR12673:SF263">
    <property type="entry name" value="PLECKSTRIN DOMAIN-CONTAINING PROTEIN"/>
    <property type="match status" value="1"/>
</dbReference>
<protein>
    <recommendedName>
        <fullName evidence="2">DH domain-containing protein</fullName>
    </recommendedName>
</protein>
<dbReference type="SUPFAM" id="SSF48065">
    <property type="entry name" value="DBL homology domain (DH-domain)"/>
    <property type="match status" value="1"/>
</dbReference>
<reference evidence="3 4" key="1">
    <citation type="submission" date="2018-03" db="EMBL/GenBank/DDBJ databases">
        <authorList>
            <person name="Fogelqvist J."/>
        </authorList>
    </citation>
    <scope>NUCLEOTIDE SEQUENCE [LARGE SCALE GENOMIC DNA]</scope>
</reference>
<evidence type="ECO:0000313" key="3">
    <source>
        <dbReference type="EMBL" id="SPQ94668.1"/>
    </source>
</evidence>
<dbReference type="GO" id="GO:0005737">
    <property type="term" value="C:cytoplasm"/>
    <property type="evidence" value="ECO:0007669"/>
    <property type="project" value="TreeGrafter"/>
</dbReference>
<dbReference type="Proteomes" id="UP000290189">
    <property type="component" value="Unassembled WGS sequence"/>
</dbReference>
<feature type="region of interest" description="Disordered" evidence="1">
    <location>
        <begin position="347"/>
        <end position="378"/>
    </location>
</feature>
<evidence type="ECO:0000313" key="4">
    <source>
        <dbReference type="Proteomes" id="UP000290189"/>
    </source>
</evidence>
<sequence length="522" mass="57188">MPSSTALACARELLATEKTYAAGLKCFLDNFVYKLPKADAAVDRMSRNINGVLTVHESLGLANDKLAAQIVQEPCTAIVAVAESISKADFVQPYATCINDLETMEREVARLRKGRLHGDIAALERNLPLQSVSAYLIMPVQRIPRLIMMMATIEKGLTTDDICEHPDVKSQVDHALQSLSDCASLLNEAKRSKEIHDLLTSVVENSPDIQFNPLAGRRLLKHSGVQRDHKRSGLTAPTASHCLLFDDRVCVVNRKFQLKSDVVLAGTNVTVTQYDSPPGRHHTWRYGLMFQQGTSRPKSPLSGLRQRLSPRGAAESDDQVAILFETDAERSEWIAIVRSQLHLTVLEPGRSSTPSDGDSLSRHSIISNDSNCDEPVPRSDSVVVLSVPIWRPEPHDETCGKHVVSEPLQVISPAIAFVHWSVQVSIVPPDTVDVHSGLKAFEEWVCGGDHGMTVILFNTLVRTDEPPVIDISVIAIVKPSAGHSSRDIIAPTLATQFEKFITSCHPAAQPSYLTLCPINIPA</sequence>
<dbReference type="AlphaFoldDB" id="A0A3P3Y3B3"/>
<organism evidence="3 4">
    <name type="scientific">Plasmodiophora brassicae</name>
    <name type="common">Clubroot disease agent</name>
    <dbReference type="NCBI Taxonomy" id="37360"/>
    <lineage>
        <taxon>Eukaryota</taxon>
        <taxon>Sar</taxon>
        <taxon>Rhizaria</taxon>
        <taxon>Endomyxa</taxon>
        <taxon>Phytomyxea</taxon>
        <taxon>Plasmodiophorida</taxon>
        <taxon>Plasmodiophoridae</taxon>
        <taxon>Plasmodiophora</taxon>
    </lineage>
</organism>
<gene>
    <name evidence="3" type="ORF">PLBR_LOCUS1883</name>
</gene>
<dbReference type="Pfam" id="PF00621">
    <property type="entry name" value="RhoGEF"/>
    <property type="match status" value="1"/>
</dbReference>
<dbReference type="InterPro" id="IPR000219">
    <property type="entry name" value="DH_dom"/>
</dbReference>
<dbReference type="InterPro" id="IPR051092">
    <property type="entry name" value="FYVE_RhoGEF_PH"/>
</dbReference>
<dbReference type="Gene3D" id="1.20.900.10">
    <property type="entry name" value="Dbl homology (DH) domain"/>
    <property type="match status" value="1"/>
</dbReference>
<feature type="compositionally biased region" description="Polar residues" evidence="1">
    <location>
        <begin position="350"/>
        <end position="370"/>
    </location>
</feature>
<keyword evidence="3" id="KW-0496">Mitochondrion</keyword>
<geneLocation type="mitochondrion" evidence="3"/>
<feature type="domain" description="DH" evidence="2">
    <location>
        <begin position="5"/>
        <end position="189"/>
    </location>
</feature>
<accession>A0A3P3Y3B3</accession>
<dbReference type="EMBL" id="OVEO01000003">
    <property type="protein sequence ID" value="SPQ94668.1"/>
    <property type="molecule type" value="Genomic_DNA"/>
</dbReference>
<dbReference type="GO" id="GO:0005085">
    <property type="term" value="F:guanyl-nucleotide exchange factor activity"/>
    <property type="evidence" value="ECO:0007669"/>
    <property type="project" value="InterPro"/>
</dbReference>
<dbReference type="InterPro" id="IPR035899">
    <property type="entry name" value="DBL_dom_sf"/>
</dbReference>
<dbReference type="SMART" id="SM00325">
    <property type="entry name" value="RhoGEF"/>
    <property type="match status" value="1"/>
</dbReference>
<evidence type="ECO:0000259" key="2">
    <source>
        <dbReference type="PROSITE" id="PS50010"/>
    </source>
</evidence>
<name>A0A3P3Y3B3_PLABS</name>
<dbReference type="PROSITE" id="PS50010">
    <property type="entry name" value="DH_2"/>
    <property type="match status" value="1"/>
</dbReference>
<proteinExistence type="predicted"/>
<evidence type="ECO:0000256" key="1">
    <source>
        <dbReference type="SAM" id="MobiDB-lite"/>
    </source>
</evidence>
<dbReference type="PANTHER" id="PTHR12673">
    <property type="entry name" value="FACIOGENITAL DYSPLASIA PROTEIN"/>
    <property type="match status" value="1"/>
</dbReference>